<dbReference type="InterPro" id="IPR003439">
    <property type="entry name" value="ABC_transporter-like_ATP-bd"/>
</dbReference>
<dbReference type="Pfam" id="PF00664">
    <property type="entry name" value="ABC_membrane"/>
    <property type="match status" value="1"/>
</dbReference>
<dbReference type="InterPro" id="IPR011527">
    <property type="entry name" value="ABC1_TM_dom"/>
</dbReference>
<feature type="transmembrane region" description="Helical" evidence="5">
    <location>
        <begin position="48"/>
        <end position="68"/>
    </location>
</feature>
<keyword evidence="7" id="KW-0067">ATP-binding</keyword>
<dbReference type="SUPFAM" id="SSF90123">
    <property type="entry name" value="ABC transporter transmembrane region"/>
    <property type="match status" value="1"/>
</dbReference>
<feature type="domain" description="ABC transmembrane type-1" evidence="6">
    <location>
        <begin position="16"/>
        <end position="294"/>
    </location>
</feature>
<evidence type="ECO:0000256" key="4">
    <source>
        <dbReference type="ARBA" id="ARBA00023136"/>
    </source>
</evidence>
<dbReference type="Pfam" id="PF00005">
    <property type="entry name" value="ABC_tran"/>
    <property type="match status" value="1"/>
</dbReference>
<dbReference type="RefSeq" id="WP_146568040.1">
    <property type="nucleotide sequence ID" value="NZ_VOHL01000007.1"/>
</dbReference>
<proteinExistence type="predicted"/>
<name>A0A5C5SBZ3_9STRE</name>
<reference evidence="7 8" key="1">
    <citation type="submission" date="2019-08" db="EMBL/GenBank/DDBJ databases">
        <authorList>
            <person name="Lei W."/>
        </authorList>
    </citation>
    <scope>NUCLEOTIDE SEQUENCE [LARGE SCALE GENOMIC DNA]</scope>
    <source>
        <strain evidence="7 8">CCUG 66496</strain>
    </source>
</reference>
<gene>
    <name evidence="7" type="ORF">FRX57_06980</name>
</gene>
<accession>A0A5C5SBZ3</accession>
<dbReference type="GO" id="GO:0005886">
    <property type="term" value="C:plasma membrane"/>
    <property type="evidence" value="ECO:0007669"/>
    <property type="project" value="UniProtKB-SubCell"/>
</dbReference>
<dbReference type="Gene3D" id="3.40.50.300">
    <property type="entry name" value="P-loop containing nucleotide triphosphate hydrolases"/>
    <property type="match status" value="1"/>
</dbReference>
<organism evidence="7 8">
    <name type="scientific">Streptococcus cuniculipharyngis</name>
    <dbReference type="NCBI Taxonomy" id="1562651"/>
    <lineage>
        <taxon>Bacteria</taxon>
        <taxon>Bacillati</taxon>
        <taxon>Bacillota</taxon>
        <taxon>Bacilli</taxon>
        <taxon>Lactobacillales</taxon>
        <taxon>Streptococcaceae</taxon>
        <taxon>Streptococcus</taxon>
    </lineage>
</organism>
<evidence type="ECO:0000313" key="7">
    <source>
        <dbReference type="EMBL" id="TWS96702.1"/>
    </source>
</evidence>
<dbReference type="InterPro" id="IPR036640">
    <property type="entry name" value="ABC1_TM_sf"/>
</dbReference>
<sequence length="459" mass="52670">MTFIYQSLRKELINYLLFTLALAIIMTGEAFIFEYIIRVASQKSWADYLLMLVIVLVFLLSQTVIYYLQQALTEKLSKLATARYKERFFQKMSQKPLLDLQKEGKGNWISSLTLQMELLQQSYFYTIFWAGYLVCQLLVATVMAFWLNPLIALMALLLTLPNLLIAILGRQRLEQHQGQLTIANNVYVRQTSDLIEGLEEWKVGQGQEQVNQRFQVENHDLLQKQVKVLRFEQVIAALNQFFSNLLYLGAWIIGAYFIIRGQLALPTLIAFSQLLARISFPIYSSSALIAQYISGRKILHDLEAQLATTEPTGTRKLTNLKRIDLLDYQFQNKAPLQVSFEAGKKYLLIGPSGSGKTSLLRHMLKLADNYDGDILINGQPLESWEDKSLYQHIHYLPQFPHIFAATLRDNLTLFQKNMDSDKLCQVLEQVQLKNWAKPDKLDLLLGQGVSNCREANKNG</sequence>
<dbReference type="PROSITE" id="PS50929">
    <property type="entry name" value="ABC_TM1F"/>
    <property type="match status" value="1"/>
</dbReference>
<dbReference type="EMBL" id="VOHL01000007">
    <property type="protein sequence ID" value="TWS96702.1"/>
    <property type="molecule type" value="Genomic_DNA"/>
</dbReference>
<evidence type="ECO:0000256" key="3">
    <source>
        <dbReference type="ARBA" id="ARBA00022989"/>
    </source>
</evidence>
<dbReference type="GO" id="GO:0016887">
    <property type="term" value="F:ATP hydrolysis activity"/>
    <property type="evidence" value="ECO:0007669"/>
    <property type="project" value="InterPro"/>
</dbReference>
<dbReference type="GO" id="GO:0034040">
    <property type="term" value="F:ATPase-coupled lipid transmembrane transporter activity"/>
    <property type="evidence" value="ECO:0007669"/>
    <property type="project" value="TreeGrafter"/>
</dbReference>
<dbReference type="InterPro" id="IPR027417">
    <property type="entry name" value="P-loop_NTPase"/>
</dbReference>
<keyword evidence="3 5" id="KW-1133">Transmembrane helix</keyword>
<keyword evidence="8" id="KW-1185">Reference proteome</keyword>
<evidence type="ECO:0000259" key="6">
    <source>
        <dbReference type="PROSITE" id="PS50929"/>
    </source>
</evidence>
<dbReference type="PANTHER" id="PTHR24221">
    <property type="entry name" value="ATP-BINDING CASSETTE SUB-FAMILY B"/>
    <property type="match status" value="1"/>
</dbReference>
<dbReference type="OrthoDB" id="2260349at2"/>
<dbReference type="AlphaFoldDB" id="A0A5C5SBZ3"/>
<evidence type="ECO:0000256" key="2">
    <source>
        <dbReference type="ARBA" id="ARBA00022692"/>
    </source>
</evidence>
<feature type="transmembrane region" description="Helical" evidence="5">
    <location>
        <begin position="12"/>
        <end position="36"/>
    </location>
</feature>
<evidence type="ECO:0000256" key="5">
    <source>
        <dbReference type="SAM" id="Phobius"/>
    </source>
</evidence>
<keyword evidence="7" id="KW-0547">Nucleotide-binding</keyword>
<dbReference type="CDD" id="cd07346">
    <property type="entry name" value="ABC_6TM_exporters"/>
    <property type="match status" value="1"/>
</dbReference>
<dbReference type="Proteomes" id="UP000317430">
    <property type="component" value="Unassembled WGS sequence"/>
</dbReference>
<feature type="transmembrane region" description="Helical" evidence="5">
    <location>
        <begin position="123"/>
        <end position="145"/>
    </location>
</feature>
<dbReference type="Gene3D" id="1.20.1560.10">
    <property type="entry name" value="ABC transporter type 1, transmembrane domain"/>
    <property type="match status" value="1"/>
</dbReference>
<evidence type="ECO:0000256" key="1">
    <source>
        <dbReference type="ARBA" id="ARBA00004651"/>
    </source>
</evidence>
<dbReference type="GO" id="GO:0140359">
    <property type="term" value="F:ABC-type transporter activity"/>
    <property type="evidence" value="ECO:0007669"/>
    <property type="project" value="InterPro"/>
</dbReference>
<dbReference type="SUPFAM" id="SSF52540">
    <property type="entry name" value="P-loop containing nucleoside triphosphate hydrolases"/>
    <property type="match status" value="1"/>
</dbReference>
<keyword evidence="4 5" id="KW-0472">Membrane</keyword>
<dbReference type="GO" id="GO:0005524">
    <property type="term" value="F:ATP binding"/>
    <property type="evidence" value="ECO:0007669"/>
    <property type="project" value="UniProtKB-KW"/>
</dbReference>
<comment type="subcellular location">
    <subcellularLocation>
        <location evidence="1">Cell membrane</location>
        <topology evidence="1">Multi-pass membrane protein</topology>
    </subcellularLocation>
</comment>
<keyword evidence="2 5" id="KW-0812">Transmembrane</keyword>
<dbReference type="PANTHER" id="PTHR24221:SF654">
    <property type="entry name" value="ATP-BINDING CASSETTE SUB-FAMILY B MEMBER 6"/>
    <property type="match status" value="1"/>
</dbReference>
<protein>
    <submittedName>
        <fullName evidence="7">ABC transporter ATP-binding protein</fullName>
    </submittedName>
</protein>
<dbReference type="InterPro" id="IPR039421">
    <property type="entry name" value="Type_1_exporter"/>
</dbReference>
<evidence type="ECO:0000313" key="8">
    <source>
        <dbReference type="Proteomes" id="UP000317430"/>
    </source>
</evidence>
<comment type="caution">
    <text evidence="7">The sequence shown here is derived from an EMBL/GenBank/DDBJ whole genome shotgun (WGS) entry which is preliminary data.</text>
</comment>
<feature type="transmembrane region" description="Helical" evidence="5">
    <location>
        <begin position="234"/>
        <end position="259"/>
    </location>
</feature>
<feature type="transmembrane region" description="Helical" evidence="5">
    <location>
        <begin position="151"/>
        <end position="169"/>
    </location>
</feature>